<organism evidence="1 2">
    <name type="scientific">Albula glossodonta</name>
    <name type="common">roundjaw bonefish</name>
    <dbReference type="NCBI Taxonomy" id="121402"/>
    <lineage>
        <taxon>Eukaryota</taxon>
        <taxon>Metazoa</taxon>
        <taxon>Chordata</taxon>
        <taxon>Craniata</taxon>
        <taxon>Vertebrata</taxon>
        <taxon>Euteleostomi</taxon>
        <taxon>Actinopterygii</taxon>
        <taxon>Neopterygii</taxon>
        <taxon>Teleostei</taxon>
        <taxon>Albuliformes</taxon>
        <taxon>Albulidae</taxon>
        <taxon>Albula</taxon>
    </lineage>
</organism>
<accession>A0A8T2P452</accession>
<name>A0A8T2P452_9TELE</name>
<evidence type="ECO:0000313" key="2">
    <source>
        <dbReference type="Proteomes" id="UP000824540"/>
    </source>
</evidence>
<reference evidence="1" key="1">
    <citation type="thesis" date="2021" institute="BYU ScholarsArchive" country="Provo, UT, USA">
        <title>Applications of and Algorithms for Genome Assembly and Genomic Analyses with an Emphasis on Marine Teleosts.</title>
        <authorList>
            <person name="Pickett B.D."/>
        </authorList>
    </citation>
    <scope>NUCLEOTIDE SEQUENCE</scope>
    <source>
        <strain evidence="1">HI-2016</strain>
    </source>
</reference>
<dbReference type="OrthoDB" id="10541954at2759"/>
<comment type="caution">
    <text evidence="1">The sequence shown here is derived from an EMBL/GenBank/DDBJ whole genome shotgun (WGS) entry which is preliminary data.</text>
</comment>
<proteinExistence type="predicted"/>
<dbReference type="EMBL" id="JAFBMS010000011">
    <property type="protein sequence ID" value="KAG9348243.1"/>
    <property type="molecule type" value="Genomic_DNA"/>
</dbReference>
<dbReference type="AlphaFoldDB" id="A0A8T2P452"/>
<keyword evidence="2" id="KW-1185">Reference proteome</keyword>
<protein>
    <submittedName>
        <fullName evidence="1">Uncharacterized protein</fullName>
    </submittedName>
</protein>
<gene>
    <name evidence="1" type="ORF">JZ751_001978</name>
</gene>
<evidence type="ECO:0000313" key="1">
    <source>
        <dbReference type="EMBL" id="KAG9348243.1"/>
    </source>
</evidence>
<sequence>MTSAFNIDQSYSLAVLTDQCYSHITDQSQIGTETGFRSEEKRHIPTGPLHDRILMQQKRSSAGLREGKGVSLPPAALGDASTQSVLLQFHAGSLASVHVSGALVSSLDLPDTLSSTVLIYLWTSPGDKVLMFWLVVSTVHLNTKRGSYSLW</sequence>
<dbReference type="Proteomes" id="UP000824540">
    <property type="component" value="Unassembled WGS sequence"/>
</dbReference>